<evidence type="ECO:0000256" key="3">
    <source>
        <dbReference type="ARBA" id="ARBA00022475"/>
    </source>
</evidence>
<feature type="domain" description="Type II secretion system protein GspF" evidence="9">
    <location>
        <begin position="69"/>
        <end position="192"/>
    </location>
</feature>
<dbReference type="InterPro" id="IPR042094">
    <property type="entry name" value="T2SS_GspF_sf"/>
</dbReference>
<dbReference type="PRINTS" id="PR00812">
    <property type="entry name" value="BCTERIALGSPF"/>
</dbReference>
<gene>
    <name evidence="10" type="ORF">E6K79_03855</name>
</gene>
<feature type="domain" description="Type II secretion system protein GspF" evidence="9">
    <location>
        <begin position="272"/>
        <end position="394"/>
    </location>
</feature>
<evidence type="ECO:0000256" key="4">
    <source>
        <dbReference type="ARBA" id="ARBA00022519"/>
    </source>
</evidence>
<comment type="caution">
    <text evidence="10">The sequence shown here is derived from an EMBL/GenBank/DDBJ whole genome shotgun (WGS) entry which is preliminary data.</text>
</comment>
<comment type="subcellular location">
    <subcellularLocation>
        <location evidence="1">Cell inner membrane</location>
        <topology evidence="1">Multi-pass membrane protein</topology>
    </subcellularLocation>
</comment>
<name>A0A538TQU7_UNCEI</name>
<keyword evidence="6 8" id="KW-1133">Transmembrane helix</keyword>
<proteinExistence type="inferred from homology"/>
<evidence type="ECO:0000256" key="2">
    <source>
        <dbReference type="ARBA" id="ARBA00005745"/>
    </source>
</evidence>
<protein>
    <submittedName>
        <fullName evidence="10">Type II secretion system F family protein</fullName>
    </submittedName>
</protein>
<comment type="similarity">
    <text evidence="2">Belongs to the GSP F family.</text>
</comment>
<organism evidence="10 11">
    <name type="scientific">Eiseniibacteriota bacterium</name>
    <dbReference type="NCBI Taxonomy" id="2212470"/>
    <lineage>
        <taxon>Bacteria</taxon>
        <taxon>Candidatus Eiseniibacteriota</taxon>
    </lineage>
</organism>
<evidence type="ECO:0000313" key="11">
    <source>
        <dbReference type="Proteomes" id="UP000317691"/>
    </source>
</evidence>
<accession>A0A538TQU7</accession>
<keyword evidence="4" id="KW-0997">Cell inner membrane</keyword>
<dbReference type="GO" id="GO:0015628">
    <property type="term" value="P:protein secretion by the type II secretion system"/>
    <property type="evidence" value="ECO:0007669"/>
    <property type="project" value="TreeGrafter"/>
</dbReference>
<keyword evidence="5 8" id="KW-0812">Transmembrane</keyword>
<dbReference type="InterPro" id="IPR003004">
    <property type="entry name" value="GspF/PilC"/>
</dbReference>
<feature type="transmembrane region" description="Helical" evidence="8">
    <location>
        <begin position="222"/>
        <end position="241"/>
    </location>
</feature>
<sequence>MPSFRYRAVSPAGLAQHGLVEAPDLDRAVELVRTMGLTPVRMDSQTGAGESRPFPLFRKRVATRDLILFTRQLETMLEAGLPLLSALETLHEQTAHPELRLAIDRVRADVEQGGTLTDSMRRHPWCFPNLYANLVHAGEEGGLITSMLDRIASLLEYAEETEQRIRSATFYPVLIVCELVLAFGVLVKFVLPRFASLFRNLNTELPLPTRVLIGTSDFVDRYWYLCLAMIGGLVVAWVFWYRTEDARRRIDRFILTMPIFGPIFLKSIVSRFARVLAALVAGGIPIVQGLEIARGSLDNRAMEEEIDRMKEGLMAGEGLAEPLRGSKIFPPLVTRMLAVGEETGSIDKMLLRVARYYDQDVDYTIKNLSTAIEPVLLLVLGVAVLFTALAVFLPLWNLMNAFRH</sequence>
<dbReference type="AlphaFoldDB" id="A0A538TQU7"/>
<evidence type="ECO:0000259" key="9">
    <source>
        <dbReference type="Pfam" id="PF00482"/>
    </source>
</evidence>
<evidence type="ECO:0000256" key="8">
    <source>
        <dbReference type="SAM" id="Phobius"/>
    </source>
</evidence>
<dbReference type="Proteomes" id="UP000317691">
    <property type="component" value="Unassembled WGS sequence"/>
</dbReference>
<reference evidence="10 11" key="1">
    <citation type="journal article" date="2019" name="Nat. Microbiol.">
        <title>Mediterranean grassland soil C-N compound turnover is dependent on rainfall and depth, and is mediated by genomically divergent microorganisms.</title>
        <authorList>
            <person name="Diamond S."/>
            <person name="Andeer P.F."/>
            <person name="Li Z."/>
            <person name="Crits-Christoph A."/>
            <person name="Burstein D."/>
            <person name="Anantharaman K."/>
            <person name="Lane K.R."/>
            <person name="Thomas B.C."/>
            <person name="Pan C."/>
            <person name="Northen T.R."/>
            <person name="Banfield J.F."/>
        </authorList>
    </citation>
    <scope>NUCLEOTIDE SEQUENCE [LARGE SCALE GENOMIC DNA]</scope>
    <source>
        <strain evidence="10">WS_9</strain>
    </source>
</reference>
<dbReference type="PANTHER" id="PTHR30012:SF4">
    <property type="entry name" value="MSHA BIOGENESIS PROTEIN MSHG"/>
    <property type="match status" value="1"/>
</dbReference>
<evidence type="ECO:0000256" key="5">
    <source>
        <dbReference type="ARBA" id="ARBA00022692"/>
    </source>
</evidence>
<dbReference type="PANTHER" id="PTHR30012">
    <property type="entry name" value="GENERAL SECRETION PATHWAY PROTEIN"/>
    <property type="match status" value="1"/>
</dbReference>
<dbReference type="Gene3D" id="1.20.81.30">
    <property type="entry name" value="Type II secretion system (T2SS), domain F"/>
    <property type="match status" value="2"/>
</dbReference>
<keyword evidence="7 8" id="KW-0472">Membrane</keyword>
<keyword evidence="3" id="KW-1003">Cell membrane</keyword>
<dbReference type="EMBL" id="VBOZ01000010">
    <property type="protein sequence ID" value="TMQ66003.1"/>
    <property type="molecule type" value="Genomic_DNA"/>
</dbReference>
<evidence type="ECO:0000256" key="7">
    <source>
        <dbReference type="ARBA" id="ARBA00023136"/>
    </source>
</evidence>
<dbReference type="InterPro" id="IPR018076">
    <property type="entry name" value="T2SS_GspF_dom"/>
</dbReference>
<evidence type="ECO:0000256" key="6">
    <source>
        <dbReference type="ARBA" id="ARBA00022989"/>
    </source>
</evidence>
<evidence type="ECO:0000313" key="10">
    <source>
        <dbReference type="EMBL" id="TMQ66003.1"/>
    </source>
</evidence>
<feature type="transmembrane region" description="Helical" evidence="8">
    <location>
        <begin position="375"/>
        <end position="396"/>
    </location>
</feature>
<dbReference type="Pfam" id="PF00482">
    <property type="entry name" value="T2SSF"/>
    <property type="match status" value="2"/>
</dbReference>
<dbReference type="GO" id="GO:0005886">
    <property type="term" value="C:plasma membrane"/>
    <property type="evidence" value="ECO:0007669"/>
    <property type="project" value="UniProtKB-SubCell"/>
</dbReference>
<dbReference type="FunFam" id="1.20.81.30:FF:000001">
    <property type="entry name" value="Type II secretion system protein F"/>
    <property type="match status" value="2"/>
</dbReference>
<feature type="transmembrane region" description="Helical" evidence="8">
    <location>
        <begin position="170"/>
        <end position="191"/>
    </location>
</feature>
<evidence type="ECO:0000256" key="1">
    <source>
        <dbReference type="ARBA" id="ARBA00004429"/>
    </source>
</evidence>